<dbReference type="InterPro" id="IPR006186">
    <property type="entry name" value="Ser/Thr-sp_prot-phosphatase"/>
</dbReference>
<reference evidence="5" key="1">
    <citation type="submission" date="2023-12" db="EMBL/GenBank/DDBJ databases">
        <title>Genome assembly of Anisodus tanguticus.</title>
        <authorList>
            <person name="Wang Y.-J."/>
        </authorList>
    </citation>
    <scope>NUCLEOTIDE SEQUENCE</scope>
    <source>
        <strain evidence="5">KB-2021</strain>
        <tissue evidence="5">Leaf</tissue>
    </source>
</reference>
<proteinExistence type="inferred from homology"/>
<dbReference type="SUPFAM" id="SSF47473">
    <property type="entry name" value="EF-hand"/>
    <property type="match status" value="1"/>
</dbReference>
<gene>
    <name evidence="5" type="ORF">RND71_044004</name>
</gene>
<evidence type="ECO:0000313" key="6">
    <source>
        <dbReference type="Proteomes" id="UP001291623"/>
    </source>
</evidence>
<dbReference type="SMART" id="SM00156">
    <property type="entry name" value="PP2Ac"/>
    <property type="match status" value="1"/>
</dbReference>
<dbReference type="InterPro" id="IPR011992">
    <property type="entry name" value="EF-hand-dom_pair"/>
</dbReference>
<name>A0AAE1UM62_9SOLA</name>
<dbReference type="PRINTS" id="PR00114">
    <property type="entry name" value="STPHPHTASE"/>
</dbReference>
<feature type="domain" description="EF-hand" evidence="4">
    <location>
        <begin position="290"/>
        <end position="325"/>
    </location>
</feature>
<dbReference type="Gene3D" id="3.60.21.10">
    <property type="match status" value="1"/>
</dbReference>
<dbReference type="InterPro" id="IPR018247">
    <property type="entry name" value="EF_Hand_1_Ca_BS"/>
</dbReference>
<dbReference type="CDD" id="cd00144">
    <property type="entry name" value="MPP_PPP_family"/>
    <property type="match status" value="1"/>
</dbReference>
<dbReference type="SUPFAM" id="SSF56300">
    <property type="entry name" value="Metallo-dependent phosphatases"/>
    <property type="match status" value="1"/>
</dbReference>
<dbReference type="InterPro" id="IPR050341">
    <property type="entry name" value="PP1_catalytic_subunit"/>
</dbReference>
<organism evidence="5 6">
    <name type="scientific">Anisodus tanguticus</name>
    <dbReference type="NCBI Taxonomy" id="243964"/>
    <lineage>
        <taxon>Eukaryota</taxon>
        <taxon>Viridiplantae</taxon>
        <taxon>Streptophyta</taxon>
        <taxon>Embryophyta</taxon>
        <taxon>Tracheophyta</taxon>
        <taxon>Spermatophyta</taxon>
        <taxon>Magnoliopsida</taxon>
        <taxon>eudicotyledons</taxon>
        <taxon>Gunneridae</taxon>
        <taxon>Pentapetalae</taxon>
        <taxon>asterids</taxon>
        <taxon>lamiids</taxon>
        <taxon>Solanales</taxon>
        <taxon>Solanaceae</taxon>
        <taxon>Solanoideae</taxon>
        <taxon>Hyoscyameae</taxon>
        <taxon>Anisodus</taxon>
    </lineage>
</organism>
<dbReference type="PANTHER" id="PTHR11668">
    <property type="entry name" value="SERINE/THREONINE PROTEIN PHOSPHATASE"/>
    <property type="match status" value="1"/>
</dbReference>
<dbReference type="GO" id="GO:0005634">
    <property type="term" value="C:nucleus"/>
    <property type="evidence" value="ECO:0007669"/>
    <property type="project" value="TreeGrafter"/>
</dbReference>
<evidence type="ECO:0000313" key="5">
    <source>
        <dbReference type="EMBL" id="KAK4337028.1"/>
    </source>
</evidence>
<dbReference type="PROSITE" id="PS50222">
    <property type="entry name" value="EF_HAND_2"/>
    <property type="match status" value="1"/>
</dbReference>
<protein>
    <recommendedName>
        <fullName evidence="3">Serine/threonine-protein phosphatase</fullName>
        <ecNumber evidence="3">3.1.3.16</ecNumber>
    </recommendedName>
</protein>
<comment type="catalytic activity">
    <reaction evidence="3">
        <text>O-phospho-L-threonyl-[protein] + H2O = L-threonyl-[protein] + phosphate</text>
        <dbReference type="Rhea" id="RHEA:47004"/>
        <dbReference type="Rhea" id="RHEA-COMP:11060"/>
        <dbReference type="Rhea" id="RHEA-COMP:11605"/>
        <dbReference type="ChEBI" id="CHEBI:15377"/>
        <dbReference type="ChEBI" id="CHEBI:30013"/>
        <dbReference type="ChEBI" id="CHEBI:43474"/>
        <dbReference type="ChEBI" id="CHEBI:61977"/>
        <dbReference type="EC" id="3.1.3.16"/>
    </reaction>
</comment>
<accession>A0AAE1UM62</accession>
<dbReference type="InterPro" id="IPR029052">
    <property type="entry name" value="Metallo-depent_PP-like"/>
</dbReference>
<dbReference type="AlphaFoldDB" id="A0AAE1UM62"/>
<dbReference type="GO" id="GO:0004722">
    <property type="term" value="F:protein serine/threonine phosphatase activity"/>
    <property type="evidence" value="ECO:0007669"/>
    <property type="project" value="UniProtKB-EC"/>
</dbReference>
<dbReference type="GO" id="GO:0005737">
    <property type="term" value="C:cytoplasm"/>
    <property type="evidence" value="ECO:0007669"/>
    <property type="project" value="TreeGrafter"/>
</dbReference>
<evidence type="ECO:0000256" key="3">
    <source>
        <dbReference type="RuleBase" id="RU004273"/>
    </source>
</evidence>
<dbReference type="Gene3D" id="1.10.238.10">
    <property type="entry name" value="EF-hand"/>
    <property type="match status" value="1"/>
</dbReference>
<keyword evidence="3" id="KW-0378">Hydrolase</keyword>
<dbReference type="EC" id="3.1.3.16" evidence="3"/>
<dbReference type="InterPro" id="IPR004843">
    <property type="entry name" value="Calcineurin-like_PHP"/>
</dbReference>
<comment type="caution">
    <text evidence="5">The sequence shown here is derived from an EMBL/GenBank/DDBJ whole genome shotgun (WGS) entry which is preliminary data.</text>
</comment>
<keyword evidence="2" id="KW-0106">Calcium</keyword>
<dbReference type="PROSITE" id="PS00018">
    <property type="entry name" value="EF_HAND_1"/>
    <property type="match status" value="1"/>
</dbReference>
<dbReference type="GO" id="GO:0005509">
    <property type="term" value="F:calcium ion binding"/>
    <property type="evidence" value="ECO:0007669"/>
    <property type="project" value="InterPro"/>
</dbReference>
<sequence>MESTKSDFGGLNEQNVLTPEGFLPESYGTYLYDCCAFVIFCPKHNQIAMSKGRGKGLWLPFVALKPTDTWQNAAIGGASFILSHGDLQTFAQMSQVPFTNPEPIHILRIQLPQVLSFVSRITYAVRIAKDTTWQCCQNDKRIQWMAAEDVMQGNIERLWGPEPYLYGEEAMKSNVTNREIVEFSLDDAMMYVPHDPPRNKEEEMLKSAIFTEKDINKLYSDFIQHCFPSHFMSYPSFVDYMNKIGWNATNVKLHSIFRAFNYRSTGFLSFHELLLGLGAIDQATQHGGHPGELRCGYIFRYYDVNNDGYLDYNDIYRMTYDIFKGKEVDADESMVDRETKHRMTAMNLKQTDLLAFSVFLHAVGALTFRGTSVLFRSSVSTVQQIMLKSCYESIQNFSAGPAGVTKRKYKGICPACRTKKYKIAVHGVRLDFVGKIIEPKSLLETEGKDLNFSTEDQLTEQLRAYSRETVFNPTSGANSVLDTLRQFDSAFFKKGHSYYRTSTNSSVEKDKLRDWMSQDRNILLNTITALCRQAEEIFSMEQRCIKVNSPCFILGDIHGNFSDLMTYERTLWRTGPTVCPSSFLFLGDYVDRGEYGVECVAYLFACKILAPDKYFLVRGNHEIRSIQRMFTFHKECVNKYGARVGPQIWEVINKVFDRLPVCAIVDESIFCAHGGIPTSVTKIEDLQKIPTPLQEPEGESPPAWEIMWNDPMNPNEFADLAEFMKVKTDNVHGFLTNTKRGTAFYFTEEAVNNFLNANGLTSIIRGHEVMPLGYKFHMGGKVITVFSCANYCGGTNESATIYVDQDRLRIIRIETAG</sequence>
<keyword evidence="6" id="KW-1185">Reference proteome</keyword>
<dbReference type="EMBL" id="JAVYJV010000062">
    <property type="protein sequence ID" value="KAK4337028.1"/>
    <property type="molecule type" value="Genomic_DNA"/>
</dbReference>
<dbReference type="Proteomes" id="UP001291623">
    <property type="component" value="Unassembled WGS sequence"/>
</dbReference>
<evidence type="ECO:0000256" key="2">
    <source>
        <dbReference type="ARBA" id="ARBA00022837"/>
    </source>
</evidence>
<dbReference type="InterPro" id="IPR002048">
    <property type="entry name" value="EF_hand_dom"/>
</dbReference>
<dbReference type="Pfam" id="PF00149">
    <property type="entry name" value="Metallophos"/>
    <property type="match status" value="1"/>
</dbReference>
<comment type="similarity">
    <text evidence="1 3">Belongs to the PPP phosphatase family.</text>
</comment>
<evidence type="ECO:0000259" key="4">
    <source>
        <dbReference type="PROSITE" id="PS50222"/>
    </source>
</evidence>
<dbReference type="PANTHER" id="PTHR11668:SF496">
    <property type="entry name" value="SERINE_THREONINE-PROTEIN PHOSPHATASE"/>
    <property type="match status" value="1"/>
</dbReference>
<dbReference type="PROSITE" id="PS00125">
    <property type="entry name" value="SER_THR_PHOSPHATASE"/>
    <property type="match status" value="1"/>
</dbReference>
<evidence type="ECO:0000256" key="1">
    <source>
        <dbReference type="ARBA" id="ARBA00008294"/>
    </source>
</evidence>